<dbReference type="OrthoDB" id="390231at2"/>
<keyword evidence="1" id="KW-0472">Membrane</keyword>
<dbReference type="RefSeq" id="WP_115558323.1">
    <property type="nucleotide sequence ID" value="NZ_CP031376.1"/>
</dbReference>
<feature type="transmembrane region" description="Helical" evidence="1">
    <location>
        <begin position="107"/>
        <end position="132"/>
    </location>
</feature>
<keyword evidence="1" id="KW-1133">Transmembrane helix</keyword>
<evidence type="ECO:0000313" key="3">
    <source>
        <dbReference type="Proteomes" id="UP000254792"/>
    </source>
</evidence>
<feature type="transmembrane region" description="Helical" evidence="1">
    <location>
        <begin position="70"/>
        <end position="95"/>
    </location>
</feature>
<organism evidence="2 3">
    <name type="scientific">Spiroplasma alleghenense</name>
    <dbReference type="NCBI Taxonomy" id="216931"/>
    <lineage>
        <taxon>Bacteria</taxon>
        <taxon>Bacillati</taxon>
        <taxon>Mycoplasmatota</taxon>
        <taxon>Mollicutes</taxon>
        <taxon>Entomoplasmatales</taxon>
        <taxon>Spiroplasmataceae</taxon>
        <taxon>Spiroplasma</taxon>
    </lineage>
</organism>
<name>A0A345Z495_9MOLU</name>
<dbReference type="EMBL" id="CP031376">
    <property type="protein sequence ID" value="AXK51424.1"/>
    <property type="molecule type" value="Genomic_DNA"/>
</dbReference>
<feature type="transmembrane region" description="Helical" evidence="1">
    <location>
        <begin position="152"/>
        <end position="173"/>
    </location>
</feature>
<sequence>MQIKEDLKVNDFKVRYQKINWNKYFKLTSLRVSFLALILALNIVLAVFSKFVLGLIQIPPVTFLVLELTLITYFILLYVINLFYTIVFIFLATWMRFFIGDEPIGMLAMNLIDIVSVLTFWIVNFLVYKLVIGYIKTQKQHLITLYISQGTAGLFAAFAAAGFGVLINWAFLLKLYGVPEESRDYLLIPILIFNFVKIVINLIIYLSIFYAIDLLFKRYDI</sequence>
<proteinExistence type="predicted"/>
<keyword evidence="1" id="KW-0812">Transmembrane</keyword>
<dbReference type="KEGG" id="salx:SALLE_v1c07540"/>
<feature type="transmembrane region" description="Helical" evidence="1">
    <location>
        <begin position="185"/>
        <end position="212"/>
    </location>
</feature>
<dbReference type="Proteomes" id="UP000254792">
    <property type="component" value="Chromosome"/>
</dbReference>
<gene>
    <name evidence="2" type="ORF">SALLE_v1c07540</name>
</gene>
<dbReference type="Gene3D" id="1.10.1760.20">
    <property type="match status" value="1"/>
</dbReference>
<protein>
    <recommendedName>
        <fullName evidence="4">ECF transporter S component</fullName>
    </recommendedName>
</protein>
<feature type="transmembrane region" description="Helical" evidence="1">
    <location>
        <begin position="32"/>
        <end position="58"/>
    </location>
</feature>
<keyword evidence="3" id="KW-1185">Reference proteome</keyword>
<accession>A0A345Z495</accession>
<evidence type="ECO:0000313" key="2">
    <source>
        <dbReference type="EMBL" id="AXK51424.1"/>
    </source>
</evidence>
<reference evidence="2 3" key="1">
    <citation type="submission" date="2018-07" db="EMBL/GenBank/DDBJ databases">
        <title>Complete genome sequence of Spiroplasma alleghenense PLHS-1 (ATCC 51752).</title>
        <authorList>
            <person name="Chou L."/>
            <person name="Lee T.-Y."/>
            <person name="Tsai Y.-M."/>
            <person name="Kuo C.-H."/>
        </authorList>
    </citation>
    <scope>NUCLEOTIDE SEQUENCE [LARGE SCALE GENOMIC DNA]</scope>
    <source>
        <strain evidence="2 3">PLHS-1</strain>
    </source>
</reference>
<dbReference type="AlphaFoldDB" id="A0A345Z495"/>
<evidence type="ECO:0008006" key="4">
    <source>
        <dbReference type="Google" id="ProtNLM"/>
    </source>
</evidence>
<evidence type="ECO:0000256" key="1">
    <source>
        <dbReference type="SAM" id="Phobius"/>
    </source>
</evidence>